<evidence type="ECO:0000313" key="4">
    <source>
        <dbReference type="Proteomes" id="UP000583556"/>
    </source>
</evidence>
<dbReference type="EMBL" id="JABBGM010000009">
    <property type="protein sequence ID" value="NML95388.1"/>
    <property type="molecule type" value="Genomic_DNA"/>
</dbReference>
<keyword evidence="1" id="KW-0812">Transmembrane</keyword>
<protein>
    <submittedName>
        <fullName evidence="3">Uncharacterized protein</fullName>
    </submittedName>
</protein>
<comment type="caution">
    <text evidence="3">The sequence shown here is derived from an EMBL/GenBank/DDBJ whole genome shotgun (WGS) entry which is preliminary data.</text>
</comment>
<keyword evidence="1" id="KW-0472">Membrane</keyword>
<name>A0A7Y0BS06_9SPHN</name>
<reference evidence="3 4" key="1">
    <citation type="submission" date="2020-04" db="EMBL/GenBank/DDBJ databases">
        <title>Novosphingobium sp. TW-4 isolated from soil.</title>
        <authorList>
            <person name="Dahal R.H."/>
            <person name="Chaudhary D.K."/>
        </authorList>
    </citation>
    <scope>NUCLEOTIDE SEQUENCE [LARGE SCALE GENOMIC DNA]</scope>
    <source>
        <strain evidence="3 4">TW-4</strain>
    </source>
</reference>
<feature type="transmembrane region" description="Helical" evidence="1">
    <location>
        <begin position="103"/>
        <end position="125"/>
    </location>
</feature>
<evidence type="ECO:0000256" key="1">
    <source>
        <dbReference type="SAM" id="Phobius"/>
    </source>
</evidence>
<sequence length="197" mass="21171">MHRWKVARALLVACALGTVTLATSESAGAAEPLAIPSPEGLTMPKLEFTPTPVDEGDYDKYFYFHRANTTFAQAYADIKECDALASGSSIYLGGNEGVMNNAVMQYGMAGAIGGAIGSAMVDAIFGSAARRAQRRANLRNCMHFKDYQRFGLSHDLWSEFNFEEGNGRKKEGVRNDALALQALVASGPAPKTKELGL</sequence>
<keyword evidence="1" id="KW-1133">Transmembrane helix</keyword>
<gene>
    <name evidence="3" type="ORF">HHL27_17060</name>
</gene>
<dbReference type="Proteomes" id="UP000583556">
    <property type="component" value="Unassembled WGS sequence"/>
</dbReference>
<evidence type="ECO:0000313" key="3">
    <source>
        <dbReference type="EMBL" id="NML95388.1"/>
    </source>
</evidence>
<feature type="signal peptide" evidence="2">
    <location>
        <begin position="1"/>
        <end position="29"/>
    </location>
</feature>
<organism evidence="3 4">
    <name type="scientific">Novosphingobium olei</name>
    <dbReference type="NCBI Taxonomy" id="2728851"/>
    <lineage>
        <taxon>Bacteria</taxon>
        <taxon>Pseudomonadati</taxon>
        <taxon>Pseudomonadota</taxon>
        <taxon>Alphaproteobacteria</taxon>
        <taxon>Sphingomonadales</taxon>
        <taxon>Sphingomonadaceae</taxon>
        <taxon>Novosphingobium</taxon>
    </lineage>
</organism>
<dbReference type="RefSeq" id="WP_169494593.1">
    <property type="nucleotide sequence ID" value="NZ_JABBGM010000009.1"/>
</dbReference>
<feature type="chain" id="PRO_5031332164" evidence="2">
    <location>
        <begin position="30"/>
        <end position="197"/>
    </location>
</feature>
<keyword evidence="4" id="KW-1185">Reference proteome</keyword>
<evidence type="ECO:0000256" key="2">
    <source>
        <dbReference type="SAM" id="SignalP"/>
    </source>
</evidence>
<keyword evidence="2" id="KW-0732">Signal</keyword>
<proteinExistence type="predicted"/>
<dbReference type="AlphaFoldDB" id="A0A7Y0BS06"/>
<accession>A0A7Y0BS06</accession>